<dbReference type="EMBL" id="WIXE01008988">
    <property type="protein sequence ID" value="KAK5978817.1"/>
    <property type="molecule type" value="Genomic_DNA"/>
</dbReference>
<organism evidence="2 3">
    <name type="scientific">Trichostrongylus colubriformis</name>
    <name type="common">Black scour worm</name>
    <dbReference type="NCBI Taxonomy" id="6319"/>
    <lineage>
        <taxon>Eukaryota</taxon>
        <taxon>Metazoa</taxon>
        <taxon>Ecdysozoa</taxon>
        <taxon>Nematoda</taxon>
        <taxon>Chromadorea</taxon>
        <taxon>Rhabditida</taxon>
        <taxon>Rhabditina</taxon>
        <taxon>Rhabditomorpha</taxon>
        <taxon>Strongyloidea</taxon>
        <taxon>Trichostrongylidae</taxon>
        <taxon>Trichostrongylus</taxon>
    </lineage>
</organism>
<reference evidence="2 3" key="1">
    <citation type="submission" date="2019-10" db="EMBL/GenBank/DDBJ databases">
        <title>Assembly and Annotation for the nematode Trichostrongylus colubriformis.</title>
        <authorList>
            <person name="Martin J."/>
        </authorList>
    </citation>
    <scope>NUCLEOTIDE SEQUENCE [LARGE SCALE GENOMIC DNA]</scope>
    <source>
        <strain evidence="2">G859</strain>
        <tissue evidence="2">Whole worm</tissue>
    </source>
</reference>
<gene>
    <name evidence="2" type="ORF">GCK32_021277</name>
    <name evidence="1" type="ORF">GCK32_022402</name>
</gene>
<dbReference type="AlphaFoldDB" id="A0AAN8FHC9"/>
<keyword evidence="3" id="KW-1185">Reference proteome</keyword>
<comment type="caution">
    <text evidence="2">The sequence shown here is derived from an EMBL/GenBank/DDBJ whole genome shotgun (WGS) entry which is preliminary data.</text>
</comment>
<evidence type="ECO:0000313" key="1">
    <source>
        <dbReference type="EMBL" id="KAK5976940.1"/>
    </source>
</evidence>
<sequence>MTERRRLTRACERIRADEWSKLVDLWKARSKVLL</sequence>
<evidence type="ECO:0000313" key="3">
    <source>
        <dbReference type="Proteomes" id="UP001331761"/>
    </source>
</evidence>
<evidence type="ECO:0000313" key="2">
    <source>
        <dbReference type="EMBL" id="KAK5978817.1"/>
    </source>
</evidence>
<proteinExistence type="predicted"/>
<protein>
    <submittedName>
        <fullName evidence="2">Uncharacterized protein</fullName>
    </submittedName>
</protein>
<dbReference type="EMBL" id="WIXE01011211">
    <property type="protein sequence ID" value="KAK5976940.1"/>
    <property type="molecule type" value="Genomic_DNA"/>
</dbReference>
<name>A0AAN8FHC9_TRICO</name>
<dbReference type="Proteomes" id="UP001331761">
    <property type="component" value="Unassembled WGS sequence"/>
</dbReference>
<accession>A0AAN8FHC9</accession>
<feature type="non-terminal residue" evidence="2">
    <location>
        <position position="34"/>
    </location>
</feature>